<accession>A0AAD8V3W1</accession>
<name>A0AAD8V3W1_9PEZI</name>
<comment type="caution">
    <text evidence="1">The sequence shown here is derived from an EMBL/GenBank/DDBJ whole genome shotgun (WGS) entry which is preliminary data.</text>
</comment>
<organism evidence="1 2">
    <name type="scientific">Colletotrichum navitas</name>
    <dbReference type="NCBI Taxonomy" id="681940"/>
    <lineage>
        <taxon>Eukaryota</taxon>
        <taxon>Fungi</taxon>
        <taxon>Dikarya</taxon>
        <taxon>Ascomycota</taxon>
        <taxon>Pezizomycotina</taxon>
        <taxon>Sordariomycetes</taxon>
        <taxon>Hypocreomycetidae</taxon>
        <taxon>Glomerellales</taxon>
        <taxon>Glomerellaceae</taxon>
        <taxon>Colletotrichum</taxon>
        <taxon>Colletotrichum graminicola species complex</taxon>
    </lineage>
</organism>
<evidence type="ECO:0000313" key="2">
    <source>
        <dbReference type="Proteomes" id="UP001230504"/>
    </source>
</evidence>
<dbReference type="RefSeq" id="XP_060413279.1">
    <property type="nucleotide sequence ID" value="XM_060551689.1"/>
</dbReference>
<gene>
    <name evidence="1" type="ORF">LY79DRAFT_232868</name>
</gene>
<dbReference type="Proteomes" id="UP001230504">
    <property type="component" value="Unassembled WGS sequence"/>
</dbReference>
<protein>
    <submittedName>
        <fullName evidence="1">Uncharacterized protein</fullName>
    </submittedName>
</protein>
<dbReference type="GeneID" id="85435929"/>
<dbReference type="EMBL" id="JAHLJV010000036">
    <property type="protein sequence ID" value="KAK1589742.1"/>
    <property type="molecule type" value="Genomic_DNA"/>
</dbReference>
<proteinExistence type="predicted"/>
<evidence type="ECO:0000313" key="1">
    <source>
        <dbReference type="EMBL" id="KAK1589742.1"/>
    </source>
</evidence>
<sequence length="126" mass="13930">MPPLQTAGGLSHLYQWPSDFGNNGTDLMSPRPLSLPTSWRRPASGLPSCRPRLCWGALLHVGWPASTVRSWPRAILERFNGLKAGCLVVTDGRYAMLPWHGERVIRFSGNLLTGMISSWRIAESCA</sequence>
<keyword evidence="2" id="KW-1185">Reference proteome</keyword>
<dbReference type="AlphaFoldDB" id="A0AAD8V3W1"/>
<reference evidence="1" key="1">
    <citation type="submission" date="2021-06" db="EMBL/GenBank/DDBJ databases">
        <title>Comparative genomics, transcriptomics and evolutionary studies reveal genomic signatures of adaptation to plant cell wall in hemibiotrophic fungi.</title>
        <authorList>
            <consortium name="DOE Joint Genome Institute"/>
            <person name="Baroncelli R."/>
            <person name="Diaz J.F."/>
            <person name="Benocci T."/>
            <person name="Peng M."/>
            <person name="Battaglia E."/>
            <person name="Haridas S."/>
            <person name="Andreopoulos W."/>
            <person name="Labutti K."/>
            <person name="Pangilinan J."/>
            <person name="Floch G.L."/>
            <person name="Makela M.R."/>
            <person name="Henrissat B."/>
            <person name="Grigoriev I.V."/>
            <person name="Crouch J.A."/>
            <person name="De Vries R.P."/>
            <person name="Sukno S.A."/>
            <person name="Thon M.R."/>
        </authorList>
    </citation>
    <scope>NUCLEOTIDE SEQUENCE</scope>
    <source>
        <strain evidence="1">CBS 125086</strain>
    </source>
</reference>